<organism evidence="2 3">
    <name type="scientific">Dichomitus squalens</name>
    <dbReference type="NCBI Taxonomy" id="114155"/>
    <lineage>
        <taxon>Eukaryota</taxon>
        <taxon>Fungi</taxon>
        <taxon>Dikarya</taxon>
        <taxon>Basidiomycota</taxon>
        <taxon>Agaricomycotina</taxon>
        <taxon>Agaricomycetes</taxon>
        <taxon>Polyporales</taxon>
        <taxon>Polyporaceae</taxon>
        <taxon>Dichomitus</taxon>
    </lineage>
</organism>
<protein>
    <recommendedName>
        <fullName evidence="1">Mediator complex subunit Med13 N-terminal domain-containing protein</fullName>
    </recommendedName>
</protein>
<evidence type="ECO:0000259" key="1">
    <source>
        <dbReference type="Pfam" id="PF11597"/>
    </source>
</evidence>
<proteinExistence type="predicted"/>
<reference evidence="2 3" key="1">
    <citation type="submission" date="2019-01" db="EMBL/GenBank/DDBJ databases">
        <title>Draft genome sequences of three monokaryotic isolates of the white-rot basidiomycete fungus Dichomitus squalens.</title>
        <authorList>
            <consortium name="DOE Joint Genome Institute"/>
            <person name="Lopez S.C."/>
            <person name="Andreopoulos B."/>
            <person name="Pangilinan J."/>
            <person name="Lipzen A."/>
            <person name="Riley R."/>
            <person name="Ahrendt S."/>
            <person name="Ng V."/>
            <person name="Barry K."/>
            <person name="Daum C."/>
            <person name="Grigoriev I.V."/>
            <person name="Hilden K.S."/>
            <person name="Makela M.R."/>
            <person name="de Vries R.P."/>
        </authorList>
    </citation>
    <scope>NUCLEOTIDE SEQUENCE [LARGE SCALE GENOMIC DNA]</scope>
    <source>
        <strain evidence="2 3">CBS 464.89</strain>
    </source>
</reference>
<name>A0A4Q9Q2N0_9APHY</name>
<keyword evidence="3" id="KW-1185">Reference proteome</keyword>
<evidence type="ECO:0000313" key="2">
    <source>
        <dbReference type="EMBL" id="TBU61231.1"/>
    </source>
</evidence>
<dbReference type="EMBL" id="ML145099">
    <property type="protein sequence ID" value="TBU61231.1"/>
    <property type="molecule type" value="Genomic_DNA"/>
</dbReference>
<dbReference type="InterPro" id="IPR021643">
    <property type="entry name" value="Mediator_Med13_N"/>
</dbReference>
<feature type="domain" description="Mediator complex subunit Med13 N-terminal" evidence="1">
    <location>
        <begin position="26"/>
        <end position="104"/>
    </location>
</feature>
<gene>
    <name evidence="2" type="ORF">BD310DRAFT_214459</name>
</gene>
<sequence>MAAKAQSIPQDNTGSFVLSQNSPPISLASAVLASIVPLPEHPLIVYSIFACRPATSDPLEQLEVARRTVLLKNKGQAIVDSLLPAVHVSKDSAALYVFALGSTACTCDVHGVLSRLEFETLICA</sequence>
<dbReference type="STRING" id="114155.A0A4Q9Q2N0"/>
<dbReference type="Pfam" id="PF11597">
    <property type="entry name" value="Med13_N"/>
    <property type="match status" value="1"/>
</dbReference>
<dbReference type="AlphaFoldDB" id="A0A4Q9Q2N0"/>
<dbReference type="Proteomes" id="UP000292082">
    <property type="component" value="Unassembled WGS sequence"/>
</dbReference>
<accession>A0A4Q9Q2N0</accession>
<evidence type="ECO:0000313" key="3">
    <source>
        <dbReference type="Proteomes" id="UP000292082"/>
    </source>
</evidence>